<dbReference type="Gene3D" id="3.30.40.10">
    <property type="entry name" value="Zinc/RING finger domain, C3HC4 (zinc finger)"/>
    <property type="match status" value="1"/>
</dbReference>
<dbReference type="Gene3D" id="2.30.30.40">
    <property type="entry name" value="SH3 Domains"/>
    <property type="match status" value="3"/>
</dbReference>
<feature type="compositionally biased region" description="Polar residues" evidence="3">
    <location>
        <begin position="523"/>
        <end position="540"/>
    </location>
</feature>
<feature type="compositionally biased region" description="Polar residues" evidence="3">
    <location>
        <begin position="463"/>
        <end position="488"/>
    </location>
</feature>
<feature type="compositionally biased region" description="Low complexity" evidence="3">
    <location>
        <begin position="960"/>
        <end position="977"/>
    </location>
</feature>
<feature type="region of interest" description="Disordered" evidence="3">
    <location>
        <begin position="105"/>
        <end position="140"/>
    </location>
</feature>
<evidence type="ECO:0000259" key="4">
    <source>
        <dbReference type="PROSITE" id="PS50002"/>
    </source>
</evidence>
<dbReference type="InterPro" id="IPR013083">
    <property type="entry name" value="Znf_RING/FYVE/PHD"/>
</dbReference>
<feature type="domain" description="SH3" evidence="4">
    <location>
        <begin position="975"/>
        <end position="1036"/>
    </location>
</feature>
<keyword evidence="6" id="KW-1185">Reference proteome</keyword>
<feature type="compositionally biased region" description="Low complexity" evidence="3">
    <location>
        <begin position="898"/>
        <end position="908"/>
    </location>
</feature>
<dbReference type="Pfam" id="PF00018">
    <property type="entry name" value="SH3_1"/>
    <property type="match status" value="1"/>
</dbReference>
<feature type="region of interest" description="Disordered" evidence="3">
    <location>
        <begin position="1"/>
        <end position="50"/>
    </location>
</feature>
<feature type="domain" description="SH3" evidence="4">
    <location>
        <begin position="565"/>
        <end position="626"/>
    </location>
</feature>
<feature type="compositionally biased region" description="Polar residues" evidence="3">
    <location>
        <begin position="392"/>
        <end position="445"/>
    </location>
</feature>
<evidence type="ECO:0000313" key="6">
    <source>
        <dbReference type="Proteomes" id="UP001356427"/>
    </source>
</evidence>
<dbReference type="SMART" id="SM00326">
    <property type="entry name" value="SH3"/>
    <property type="match status" value="4"/>
</dbReference>
<dbReference type="PANTHER" id="PTHR14167">
    <property type="entry name" value="SH3 DOMAIN-CONTAINING"/>
    <property type="match status" value="1"/>
</dbReference>
<feature type="region of interest" description="Disordered" evidence="3">
    <location>
        <begin position="366"/>
        <end position="445"/>
    </location>
</feature>
<evidence type="ECO:0000256" key="2">
    <source>
        <dbReference type="PROSITE-ProRule" id="PRU00192"/>
    </source>
</evidence>
<feature type="compositionally biased region" description="Polar residues" evidence="3">
    <location>
        <begin position="946"/>
        <end position="959"/>
    </location>
</feature>
<feature type="compositionally biased region" description="Polar residues" evidence="3">
    <location>
        <begin position="668"/>
        <end position="691"/>
    </location>
</feature>
<feature type="domain" description="SH3" evidence="4">
    <location>
        <begin position="142"/>
        <end position="201"/>
    </location>
</feature>
<feature type="compositionally biased region" description="Polar residues" evidence="3">
    <location>
        <begin position="849"/>
        <end position="859"/>
    </location>
</feature>
<feature type="region of interest" description="Disordered" evidence="3">
    <location>
        <begin position="463"/>
        <end position="541"/>
    </location>
</feature>
<reference evidence="5 6" key="1">
    <citation type="submission" date="2021-04" db="EMBL/GenBank/DDBJ databases">
        <authorList>
            <person name="De Guttry C."/>
            <person name="Zahm M."/>
            <person name="Klopp C."/>
            <person name="Cabau C."/>
            <person name="Louis A."/>
            <person name="Berthelot C."/>
            <person name="Parey E."/>
            <person name="Roest Crollius H."/>
            <person name="Montfort J."/>
            <person name="Robinson-Rechavi M."/>
            <person name="Bucao C."/>
            <person name="Bouchez O."/>
            <person name="Gislard M."/>
            <person name="Lluch J."/>
            <person name="Milhes M."/>
            <person name="Lampietro C."/>
            <person name="Lopez Roques C."/>
            <person name="Donnadieu C."/>
            <person name="Braasch I."/>
            <person name="Desvignes T."/>
            <person name="Postlethwait J."/>
            <person name="Bobe J."/>
            <person name="Wedekind C."/>
            <person name="Guiguen Y."/>
        </authorList>
    </citation>
    <scope>NUCLEOTIDE SEQUENCE [LARGE SCALE GENOMIC DNA]</scope>
    <source>
        <strain evidence="5">Cs_M1</strain>
        <tissue evidence="5">Blood</tissue>
    </source>
</reference>
<name>A0AAN8L198_9TELE</name>
<keyword evidence="1 2" id="KW-0728">SH3 domain</keyword>
<feature type="compositionally biased region" description="Low complexity" evidence="3">
    <location>
        <begin position="120"/>
        <end position="132"/>
    </location>
</feature>
<proteinExistence type="predicted"/>
<dbReference type="InterPro" id="IPR036028">
    <property type="entry name" value="SH3-like_dom_sf"/>
</dbReference>
<organism evidence="5 6">
    <name type="scientific">Coregonus suidteri</name>
    <dbReference type="NCBI Taxonomy" id="861788"/>
    <lineage>
        <taxon>Eukaryota</taxon>
        <taxon>Metazoa</taxon>
        <taxon>Chordata</taxon>
        <taxon>Craniata</taxon>
        <taxon>Vertebrata</taxon>
        <taxon>Euteleostomi</taxon>
        <taxon>Actinopterygii</taxon>
        <taxon>Neopterygii</taxon>
        <taxon>Teleostei</taxon>
        <taxon>Protacanthopterygii</taxon>
        <taxon>Salmoniformes</taxon>
        <taxon>Salmonidae</taxon>
        <taxon>Coregoninae</taxon>
        <taxon>Coregonus</taxon>
    </lineage>
</organism>
<dbReference type="Proteomes" id="UP001356427">
    <property type="component" value="Unassembled WGS sequence"/>
</dbReference>
<feature type="compositionally biased region" description="Low complexity" evidence="3">
    <location>
        <begin position="732"/>
        <end position="757"/>
    </location>
</feature>
<evidence type="ECO:0000313" key="5">
    <source>
        <dbReference type="EMBL" id="KAK6299295.1"/>
    </source>
</evidence>
<feature type="compositionally biased region" description="Basic and acidic residues" evidence="3">
    <location>
        <begin position="866"/>
        <end position="876"/>
    </location>
</feature>
<evidence type="ECO:0000256" key="1">
    <source>
        <dbReference type="ARBA" id="ARBA00022443"/>
    </source>
</evidence>
<feature type="compositionally biased region" description="Low complexity" evidence="3">
    <location>
        <begin position="770"/>
        <end position="789"/>
    </location>
</feature>
<dbReference type="CDD" id="cd11787">
    <property type="entry name" value="SH3_SH3RF_2"/>
    <property type="match status" value="1"/>
</dbReference>
<dbReference type="Pfam" id="PF14604">
    <property type="entry name" value="SH3_9"/>
    <property type="match status" value="1"/>
</dbReference>
<dbReference type="AlphaFoldDB" id="A0AAN8L198"/>
<dbReference type="PRINTS" id="PR00452">
    <property type="entry name" value="SH3DOMAIN"/>
</dbReference>
<feature type="compositionally biased region" description="Low complexity" evidence="3">
    <location>
        <begin position="382"/>
        <end position="391"/>
    </location>
</feature>
<gene>
    <name evidence="5" type="ORF">J4Q44_G00308050</name>
</gene>
<feature type="compositionally biased region" description="Basic residues" evidence="3">
    <location>
        <begin position="713"/>
        <end position="722"/>
    </location>
</feature>
<feature type="region of interest" description="Disordered" evidence="3">
    <location>
        <begin position="201"/>
        <end position="285"/>
    </location>
</feature>
<evidence type="ECO:0000256" key="3">
    <source>
        <dbReference type="SAM" id="MobiDB-lite"/>
    </source>
</evidence>
<feature type="region of interest" description="Disordered" evidence="3">
    <location>
        <begin position="668"/>
        <end position="789"/>
    </location>
</feature>
<accession>A0AAN8L198</accession>
<protein>
    <recommendedName>
        <fullName evidence="4">SH3 domain-containing protein</fullName>
    </recommendedName>
</protein>
<dbReference type="PANTHER" id="PTHR14167:SF84">
    <property type="entry name" value="E3 UBIQUITIN-PROTEIN LIGASE SH3RF2 ISOFORM X1"/>
    <property type="match status" value="1"/>
</dbReference>
<sequence length="1038" mass="112658">MGGLQQPHSPHEAKASPVFKGSSEMAKVLPSQHTFWKPSLQHQETSRPGSKIELRCPECRTPVQARSVEELPPNLLLVRLLKGLKQGPMGPVREWNRPSARYMISSAGENGLPRGREAQQQHQKQQQNPQSDQQHRERQPGQNEVIARALYNHRGNVPGVIDMASGDIIVLTQKVDENWYYGDTNSSSGLVAANMIQIIHQQHQTPPQSPSQSQSQSQPKTQQQAESQPKSQQQAESQPKSQQQAESQPKSQQQAESQPKSQQQAESQPKSQFQKQSQSQTQPHFQSQPLALCKALYDFDSKQMDVENCKDCLTFHKGDVLTVIRRADENWIEGKLGDKVGIFPLQFTEPNTAAAAKLLEGKIWKGSDSSAESRPGIGSGSGVSNSGTGDSTNPNRSTCFGATQIPTKTPNISALNPPTTTQGIQQQASSSTLYKSNQTQPSNINGLYQSTQAQQLANINSVYQPTQGQPPSVSALNSLNHQDQQSQLSHPSAPPPNHSSSHRSGSGVTSQRVKRSSERTGRHLSQQAVRKMSSGETPPTITMALINPQTPSASADAKQPSTQQLSISVCAALYSYKPCRSEELELRKGEMVGVYGKFKEGWLRGLSLRTGKVGILPGNYVTPVLRTSATLLESKPVTAGLGTVPGKRTSSSSKTPAVVLALHRVNSDETSYSTGQRVPQQSASMATQPVMSSGGAARQSHGVGSEGWDTVRKVFHRSHRGSSQRGNHNPHTTISSSSAFQSQTQTHSQSSSQNSSQRCNHYPHTTSATSGVQPHSQSHSHSQNFSHIQAPGYSPALLRKKQHISILPNHNRSLAWMSEGPAPSSGGFMKDRDTAAREAFDRQVLETRQAASNGQQSIHSILVRPDALKDNTEKPTKSVRFLTQPDSPPPQPRITSLPSGSQPPSSARPGPPPLEVWAPSLTLGRDGPGIILKEGKAPVLRKGLETNPSDVLTSNQKPTSSSSSSSAPSASIQSSSPIRHRVATSYQAQMESEMSLMQGEPVLLHRHRPDGRVLLTQESSGHTGLFHSSVLQFLDRFS</sequence>
<dbReference type="SUPFAM" id="SSF50044">
    <property type="entry name" value="SH3-domain"/>
    <property type="match status" value="4"/>
</dbReference>
<comment type="caution">
    <text evidence="5">The sequence shown here is derived from an EMBL/GenBank/DDBJ whole genome shotgun (WGS) entry which is preliminary data.</text>
</comment>
<dbReference type="InterPro" id="IPR050384">
    <property type="entry name" value="Endophilin_SH3RF"/>
</dbReference>
<feature type="domain" description="SH3" evidence="4">
    <location>
        <begin position="288"/>
        <end position="353"/>
    </location>
</feature>
<dbReference type="EMBL" id="JAGTTL010000029">
    <property type="protein sequence ID" value="KAK6299295.1"/>
    <property type="molecule type" value="Genomic_DNA"/>
</dbReference>
<feature type="region of interest" description="Disordered" evidence="3">
    <location>
        <begin position="941"/>
        <end position="982"/>
    </location>
</feature>
<dbReference type="PROSITE" id="PS50002">
    <property type="entry name" value="SH3"/>
    <property type="match status" value="4"/>
</dbReference>
<dbReference type="InterPro" id="IPR001452">
    <property type="entry name" value="SH3_domain"/>
</dbReference>
<feature type="region of interest" description="Disordered" evidence="3">
    <location>
        <begin position="848"/>
        <end position="921"/>
    </location>
</feature>